<feature type="domain" description="HTH hxlR-type" evidence="4">
    <location>
        <begin position="1"/>
        <end position="96"/>
    </location>
</feature>
<dbReference type="EMBL" id="LPWG01000011">
    <property type="protein sequence ID" value="ODR99299.1"/>
    <property type="molecule type" value="Genomic_DNA"/>
</dbReference>
<dbReference type="InterPro" id="IPR036388">
    <property type="entry name" value="WH-like_DNA-bd_sf"/>
</dbReference>
<dbReference type="InterPro" id="IPR002577">
    <property type="entry name" value="HTH_HxlR"/>
</dbReference>
<evidence type="ECO:0000259" key="4">
    <source>
        <dbReference type="PROSITE" id="PS51118"/>
    </source>
</evidence>
<dbReference type="PROSITE" id="PS51118">
    <property type="entry name" value="HTH_HXLR"/>
    <property type="match status" value="1"/>
</dbReference>
<comment type="caution">
    <text evidence="5">The sequence shown here is derived from an EMBL/GenBank/DDBJ whole genome shotgun (WGS) entry which is preliminary data.</text>
</comment>
<organism evidence="5 6">
    <name type="scientific">Methyloceanibacter methanicus</name>
    <dbReference type="NCBI Taxonomy" id="1774968"/>
    <lineage>
        <taxon>Bacteria</taxon>
        <taxon>Pseudomonadati</taxon>
        <taxon>Pseudomonadota</taxon>
        <taxon>Alphaproteobacteria</taxon>
        <taxon>Hyphomicrobiales</taxon>
        <taxon>Hyphomicrobiaceae</taxon>
        <taxon>Methyloceanibacter</taxon>
    </lineage>
</organism>
<name>A0A1E3W0L2_9HYPH</name>
<evidence type="ECO:0000256" key="3">
    <source>
        <dbReference type="ARBA" id="ARBA00023163"/>
    </source>
</evidence>
<keyword evidence="6" id="KW-1185">Reference proteome</keyword>
<protein>
    <recommendedName>
        <fullName evidence="4">HTH hxlR-type domain-containing protein</fullName>
    </recommendedName>
</protein>
<dbReference type="RefSeq" id="WP_158008282.1">
    <property type="nucleotide sequence ID" value="NZ_LPWG01000011.1"/>
</dbReference>
<keyword evidence="1" id="KW-0805">Transcription regulation</keyword>
<dbReference type="Gene3D" id="1.10.10.10">
    <property type="entry name" value="Winged helix-like DNA-binding domain superfamily/Winged helix DNA-binding domain"/>
    <property type="match status" value="1"/>
</dbReference>
<evidence type="ECO:0000256" key="1">
    <source>
        <dbReference type="ARBA" id="ARBA00023015"/>
    </source>
</evidence>
<keyword evidence="3" id="KW-0804">Transcription</keyword>
<dbReference type="InterPro" id="IPR036390">
    <property type="entry name" value="WH_DNA-bd_sf"/>
</dbReference>
<dbReference type="Pfam" id="PF01638">
    <property type="entry name" value="HxlR"/>
    <property type="match status" value="1"/>
</dbReference>
<keyword evidence="2" id="KW-0238">DNA-binding</keyword>
<dbReference type="OrthoDB" id="9800350at2"/>
<accession>A0A1E3W0L2</accession>
<proteinExistence type="predicted"/>
<dbReference type="AlphaFoldDB" id="A0A1E3W0L2"/>
<dbReference type="Proteomes" id="UP000094501">
    <property type="component" value="Unassembled WGS sequence"/>
</dbReference>
<dbReference type="PANTHER" id="PTHR33204">
    <property type="entry name" value="TRANSCRIPTIONAL REGULATOR, MARR FAMILY"/>
    <property type="match status" value="1"/>
</dbReference>
<reference evidence="5 6" key="1">
    <citation type="journal article" date="2016" name="Environ. Microbiol.">
        <title>New Methyloceanibacter diversity from North Sea sediments includes methanotroph containing solely the soluble methane monooxygenase.</title>
        <authorList>
            <person name="Vekeman B."/>
            <person name="Kerckhof F.M."/>
            <person name="Cremers G."/>
            <person name="de Vos P."/>
            <person name="Vandamme P."/>
            <person name="Boon N."/>
            <person name="Op den Camp H.J."/>
            <person name="Heylen K."/>
        </authorList>
    </citation>
    <scope>NUCLEOTIDE SEQUENCE [LARGE SCALE GENOMIC DNA]</scope>
    <source>
        <strain evidence="5 6">R-67174</strain>
    </source>
</reference>
<evidence type="ECO:0000313" key="5">
    <source>
        <dbReference type="EMBL" id="ODR99299.1"/>
    </source>
</evidence>
<dbReference type="PANTHER" id="PTHR33204:SF29">
    <property type="entry name" value="TRANSCRIPTIONAL REGULATOR"/>
    <property type="match status" value="1"/>
</dbReference>
<sequence length="104" mass="11767">MGGRYKLHILCVLHRGPLRFGEIGRSLVKGCLGKPITPRILSRELKDMTELGLLHRKEYPVVPKRVEYSLAPRGKALLPILTEIVRWGATGAHEDILEVPQNRH</sequence>
<dbReference type="SUPFAM" id="SSF46785">
    <property type="entry name" value="Winged helix' DNA-binding domain"/>
    <property type="match status" value="1"/>
</dbReference>
<dbReference type="GO" id="GO:0003677">
    <property type="term" value="F:DNA binding"/>
    <property type="evidence" value="ECO:0007669"/>
    <property type="project" value="UniProtKB-KW"/>
</dbReference>
<gene>
    <name evidence="5" type="ORF">AUC68_04710</name>
</gene>
<evidence type="ECO:0000313" key="6">
    <source>
        <dbReference type="Proteomes" id="UP000094501"/>
    </source>
</evidence>
<evidence type="ECO:0000256" key="2">
    <source>
        <dbReference type="ARBA" id="ARBA00023125"/>
    </source>
</evidence>